<evidence type="ECO:0000313" key="1">
    <source>
        <dbReference type="EMBL" id="PSB04831.1"/>
    </source>
</evidence>
<dbReference type="AlphaFoldDB" id="A0A2T1C9B2"/>
<dbReference type="OrthoDB" id="458583at2"/>
<dbReference type="EMBL" id="PVWJ01000007">
    <property type="protein sequence ID" value="PSB04831.1"/>
    <property type="molecule type" value="Genomic_DNA"/>
</dbReference>
<protein>
    <submittedName>
        <fullName evidence="1">Uncharacterized protein</fullName>
    </submittedName>
</protein>
<accession>A0A2T1C9B2</accession>
<name>A0A2T1C9B2_9CYAN</name>
<dbReference type="Proteomes" id="UP000238762">
    <property type="component" value="Unassembled WGS sequence"/>
</dbReference>
<organism evidence="1 2">
    <name type="scientific">Merismopedia glauca CCAP 1448/3</name>
    <dbReference type="NCBI Taxonomy" id="1296344"/>
    <lineage>
        <taxon>Bacteria</taxon>
        <taxon>Bacillati</taxon>
        <taxon>Cyanobacteriota</taxon>
        <taxon>Cyanophyceae</taxon>
        <taxon>Synechococcales</taxon>
        <taxon>Merismopediaceae</taxon>
        <taxon>Merismopedia</taxon>
    </lineage>
</organism>
<dbReference type="Pfam" id="PF16734">
    <property type="entry name" value="Pilin_GH"/>
    <property type="match status" value="1"/>
</dbReference>
<sequence>MHPNFWRYILFMGLIGLNNHIFAQRAIAQTPINSPQIQPSIPNQPNLSQPLWGQWEAKDPLTGDILRLVFTPEGKFYTLIIPAGVSESSKIPTLELAYQVNSQSKPQQIDIISLKNGQRILSIWELTKDGKLRLDFGKSQPGTPRPTTFGAGTILLEKTAASTELPANIQIYNPTSNSASSVKQDIDLVNREQTIYFLENNEFANTIQQLGVKIPLVTDDYIYQLQVSSDKTGKVVFTAKAKKANLNSYVGAVFEYKSKEREKTIASIICETDVPTQTLPNQPTLVEDIAAPIRCATGSHPTQP</sequence>
<gene>
    <name evidence="1" type="ORF">C7B64_02405</name>
</gene>
<proteinExistence type="predicted"/>
<comment type="caution">
    <text evidence="1">The sequence shown here is derived from an EMBL/GenBank/DDBJ whole genome shotgun (WGS) entry which is preliminary data.</text>
</comment>
<evidence type="ECO:0000313" key="2">
    <source>
        <dbReference type="Proteomes" id="UP000238762"/>
    </source>
</evidence>
<keyword evidence="2" id="KW-1185">Reference proteome</keyword>
<dbReference type="RefSeq" id="WP_106287066.1">
    <property type="nucleotide sequence ID" value="NZ_CAWNTC010000151.1"/>
</dbReference>
<reference evidence="1 2" key="1">
    <citation type="submission" date="2018-02" db="EMBL/GenBank/DDBJ databases">
        <authorList>
            <person name="Cohen D.B."/>
            <person name="Kent A.D."/>
        </authorList>
    </citation>
    <scope>NUCLEOTIDE SEQUENCE [LARGE SCALE GENOMIC DNA]</scope>
    <source>
        <strain evidence="1 2">CCAP 1448/3</strain>
    </source>
</reference>
<dbReference type="InterPro" id="IPR031975">
    <property type="entry name" value="Pilin_GH"/>
</dbReference>
<reference evidence="1 2" key="2">
    <citation type="submission" date="2018-03" db="EMBL/GenBank/DDBJ databases">
        <title>The ancient ancestry and fast evolution of plastids.</title>
        <authorList>
            <person name="Moore K.R."/>
            <person name="Magnabosco C."/>
            <person name="Momper L."/>
            <person name="Gold D.A."/>
            <person name="Bosak T."/>
            <person name="Fournier G.P."/>
        </authorList>
    </citation>
    <scope>NUCLEOTIDE SEQUENCE [LARGE SCALE GENOMIC DNA]</scope>
    <source>
        <strain evidence="1 2">CCAP 1448/3</strain>
    </source>
</reference>